<evidence type="ECO:0000313" key="1">
    <source>
        <dbReference type="EMBL" id="EAT80008.1"/>
    </source>
</evidence>
<dbReference type="AlphaFoldDB" id="Q0U6A4"/>
<dbReference type="KEGG" id="pno:SNOG_12710"/>
<dbReference type="InParanoid" id="Q0U6A4"/>
<accession>Q0U6A4</accession>
<proteinExistence type="predicted"/>
<name>Q0U6A4_PHANO</name>
<gene>
    <name evidence="1" type="ORF">SNOG_12710</name>
</gene>
<dbReference type="HOGENOM" id="CLU_2868428_0_0_1"/>
<reference evidence="2" key="1">
    <citation type="journal article" date="2007" name="Plant Cell">
        <title>Dothideomycete-plant interactions illuminated by genome sequencing and EST analysis of the wheat pathogen Stagonospora nodorum.</title>
        <authorList>
            <person name="Hane J.K."/>
            <person name="Lowe R.G."/>
            <person name="Solomon P.S."/>
            <person name="Tan K.C."/>
            <person name="Schoch C.L."/>
            <person name="Spatafora J.W."/>
            <person name="Crous P.W."/>
            <person name="Kodira C."/>
            <person name="Birren B.W."/>
            <person name="Galagan J.E."/>
            <person name="Torriani S.F."/>
            <person name="McDonald B.A."/>
            <person name="Oliver R.P."/>
        </authorList>
    </citation>
    <scope>NUCLEOTIDE SEQUENCE [LARGE SCALE GENOMIC DNA]</scope>
    <source>
        <strain evidence="2">SN15 / ATCC MYA-4574 / FGSC 10173</strain>
    </source>
</reference>
<organism evidence="1 2">
    <name type="scientific">Phaeosphaeria nodorum (strain SN15 / ATCC MYA-4574 / FGSC 10173)</name>
    <name type="common">Glume blotch fungus</name>
    <name type="synonym">Parastagonospora nodorum</name>
    <dbReference type="NCBI Taxonomy" id="321614"/>
    <lineage>
        <taxon>Eukaryota</taxon>
        <taxon>Fungi</taxon>
        <taxon>Dikarya</taxon>
        <taxon>Ascomycota</taxon>
        <taxon>Pezizomycotina</taxon>
        <taxon>Dothideomycetes</taxon>
        <taxon>Pleosporomycetidae</taxon>
        <taxon>Pleosporales</taxon>
        <taxon>Pleosporineae</taxon>
        <taxon>Phaeosphaeriaceae</taxon>
        <taxon>Parastagonospora</taxon>
    </lineage>
</organism>
<dbReference type="RefSeq" id="XP_001802930.1">
    <property type="nucleotide sequence ID" value="XM_001802878.1"/>
</dbReference>
<dbReference type="Proteomes" id="UP000001055">
    <property type="component" value="Unassembled WGS sequence"/>
</dbReference>
<protein>
    <submittedName>
        <fullName evidence="1">Uncharacterized protein</fullName>
    </submittedName>
</protein>
<evidence type="ECO:0000313" key="2">
    <source>
        <dbReference type="Proteomes" id="UP000001055"/>
    </source>
</evidence>
<sequence>MARYNREPRGQASNLKRFRHLFMIEIYIGGLGWRGVVKTLRLATKVALSISSTEYPPPSDCATS</sequence>
<dbReference type="EMBL" id="CH445347">
    <property type="protein sequence ID" value="EAT80008.1"/>
    <property type="molecule type" value="Genomic_DNA"/>
</dbReference>
<dbReference type="GeneID" id="5979841"/>